<name>A0A9Q5N9E4_SANBA</name>
<dbReference type="OrthoDB" id="2150628at2759"/>
<proteinExistence type="predicted"/>
<keyword evidence="3" id="KW-1185">Reference proteome</keyword>
<dbReference type="InterPro" id="IPR027417">
    <property type="entry name" value="P-loop_NTPase"/>
</dbReference>
<feature type="compositionally biased region" description="Polar residues" evidence="1">
    <location>
        <begin position="294"/>
        <end position="309"/>
    </location>
</feature>
<dbReference type="AlphaFoldDB" id="A0A9Q5N9E4"/>
<feature type="compositionally biased region" description="Basic residues" evidence="1">
    <location>
        <begin position="31"/>
        <end position="40"/>
    </location>
</feature>
<feature type="compositionally biased region" description="Basic residues" evidence="1">
    <location>
        <begin position="649"/>
        <end position="670"/>
    </location>
</feature>
<dbReference type="EMBL" id="LNZH02000173">
    <property type="protein sequence ID" value="OCB88698.1"/>
    <property type="molecule type" value="Genomic_DNA"/>
</dbReference>
<dbReference type="SUPFAM" id="SSF52540">
    <property type="entry name" value="P-loop containing nucleoside triphosphate hydrolases"/>
    <property type="match status" value="1"/>
</dbReference>
<evidence type="ECO:0000313" key="2">
    <source>
        <dbReference type="EMBL" id="OCB88698.1"/>
    </source>
</evidence>
<protein>
    <recommendedName>
        <fullName evidence="4">AAA+ ATPase domain-containing protein</fullName>
    </recommendedName>
</protein>
<evidence type="ECO:0000313" key="3">
    <source>
        <dbReference type="Proteomes" id="UP000757232"/>
    </source>
</evidence>
<feature type="region of interest" description="Disordered" evidence="1">
    <location>
        <begin position="352"/>
        <end position="403"/>
    </location>
</feature>
<feature type="region of interest" description="Disordered" evidence="1">
    <location>
        <begin position="1"/>
        <end position="40"/>
    </location>
</feature>
<dbReference type="PANTHER" id="PTHR37096">
    <property type="entry name" value="YALI0E33429P"/>
    <property type="match status" value="1"/>
</dbReference>
<dbReference type="InterPro" id="IPR051667">
    <property type="entry name" value="Archaeal_ATPase_domain"/>
</dbReference>
<feature type="region of interest" description="Disordered" evidence="1">
    <location>
        <begin position="923"/>
        <end position="1014"/>
    </location>
</feature>
<reference evidence="2" key="1">
    <citation type="submission" date="2016-06" db="EMBL/GenBank/DDBJ databases">
        <title>Draft Genome sequence of the fungus Inonotus baumii.</title>
        <authorList>
            <person name="Zhu H."/>
            <person name="Lin W."/>
        </authorList>
    </citation>
    <scope>NUCLEOTIDE SEQUENCE</scope>
    <source>
        <strain evidence="2">821</strain>
    </source>
</reference>
<organism evidence="2 3">
    <name type="scientific">Sanghuangporus baumii</name>
    <name type="common">Phellinus baumii</name>
    <dbReference type="NCBI Taxonomy" id="108892"/>
    <lineage>
        <taxon>Eukaryota</taxon>
        <taxon>Fungi</taxon>
        <taxon>Dikarya</taxon>
        <taxon>Basidiomycota</taxon>
        <taxon>Agaricomycotina</taxon>
        <taxon>Agaricomycetes</taxon>
        <taxon>Hymenochaetales</taxon>
        <taxon>Hymenochaetaceae</taxon>
        <taxon>Sanghuangporus</taxon>
    </lineage>
</organism>
<accession>A0A9Q5N9E4</accession>
<dbReference type="Proteomes" id="UP000757232">
    <property type="component" value="Unassembled WGS sequence"/>
</dbReference>
<gene>
    <name evidence="2" type="ORF">A7U60_g4172</name>
</gene>
<dbReference type="PANTHER" id="PTHR37096:SF1">
    <property type="entry name" value="AAA+ ATPASE DOMAIN-CONTAINING PROTEIN"/>
    <property type="match status" value="1"/>
</dbReference>
<feature type="compositionally biased region" description="Basic and acidic residues" evidence="1">
    <location>
        <begin position="927"/>
        <end position="939"/>
    </location>
</feature>
<comment type="caution">
    <text evidence="2">The sequence shown here is derived from an EMBL/GenBank/DDBJ whole genome shotgun (WGS) entry which is preliminary data.</text>
</comment>
<feature type="region of interest" description="Disordered" evidence="1">
    <location>
        <begin position="293"/>
        <end position="335"/>
    </location>
</feature>
<sequence>MTPKSKVGHELEGSLPAGGSPSNSSTDRQKAHQKSKKRTRSLGDSLAWIFRTNLPPRRRTALENANKRKWFGFGEVLGVITNPSDTLNQLSETRKALRKAQRDLRLRASISSWYIPPQSYFFPSLPHAPVLQSIPLLQRQSDSFAMDKIFSGPPSFTVLCGSTHVGKTTLLREVVKNEEKYFVLCLDLKILGGDGVEGLLLGLASAIEMFLEEIELDEGLQEFEKLLRAIKHERRFLSHFRKESSHSVSNSNSKPPNAEMDITSNDVARLVQLFRSVLLMYWTSPARHIHQTFEPPTTASTFPQPNLNSQDDEVLHPPPQAIPEQQTKSSSRKSEKWKSCSQIFHFKNFSRSHVQSSAGHDSEEETKVDHHSSGHTNEGSGGGGEVAPASSGATNANTSKEHREMKNTVEFATPANEGEKFGVTIDEKEGDVMMGTPQEIAREGGSSPERNPLCVRMPIIVFDDAQRLHVLAGSGSSRSKSSQALRTLFDGLLVLSKQDKLCHVVHATNDGLYINWLHNLGLGASGELKVVMLADPSKSQTREYFTQSLLPSVPPFLHSQLKLDKEYEMETLFEKLYEVFGGRLTHWTDFMSDWVNAGGDLAVERSTPFLHAYTTLNFLLLRASEAEAEAEAEQGNAQINLDERDTHHLTRKRTHTRRRSLSRSRPRSRVKSQGIAFLPGMHTGRRGMKSSATLVTGIGLSGDASHANTIGNEHEKEEETPPFTTMQLLDLMYHFISSASPRPREVEQSYDRSHSVYFSRASSYFVSPQSMKMAQPGLVRPVSTKSARFGKGLQAAAARHDEQENRDKEVGINPIPYFVLCRELGSRDAVDFLVRSGIIELRWGACVSNSPHEEGRERKLAGKDEGVHFVDTDIGLGPSLILASPILTYAMRIVLDEYGYQPAEADTLNPDPDADLEADADAEVDLELEKGDRRNRDREADEADEEVDEDERDEFVDGEEYDTEYPASPSSTRGGGRYYTHSRSGHGHTSGRESSGLSDDKSDYVSFIDDVSEY</sequence>
<evidence type="ECO:0000256" key="1">
    <source>
        <dbReference type="SAM" id="MobiDB-lite"/>
    </source>
</evidence>
<feature type="compositionally biased region" description="Acidic residues" evidence="1">
    <location>
        <begin position="940"/>
        <end position="963"/>
    </location>
</feature>
<feature type="region of interest" description="Disordered" evidence="1">
    <location>
        <begin position="631"/>
        <end position="671"/>
    </location>
</feature>
<evidence type="ECO:0008006" key="4">
    <source>
        <dbReference type="Google" id="ProtNLM"/>
    </source>
</evidence>